<dbReference type="Pfam" id="PF06962">
    <property type="entry name" value="rRNA_methylase"/>
    <property type="match status" value="1"/>
</dbReference>
<keyword evidence="1" id="KW-0808">Transferase</keyword>
<dbReference type="Gene3D" id="3.40.50.150">
    <property type="entry name" value="Vaccinia Virus protein VP39"/>
    <property type="match status" value="1"/>
</dbReference>
<sequence>MVPKFAPFSDPQNDSTAQSQTLPLHSLPLTLTLNTIINLDARRCSSFLFLPLLRSLLIAPIRPQFSLVFDLIYRIILLGLDEMMTGFIFGKKKATEVAHSVWMNVVWKGDLVVDATCGNGHDTLAMARLVADDAGRGRVIAMDLQKSALESTSSLLDRSLTSHQRGLVELYAMCHTKMEDLVPSGASVRLVAFNLGYLPGGDKKIKTESETTLLALEAAKKILARGGLISILAYVGHFGGREEFEKVRSFAAELPVDNWVCCTLQMLNRPSAPVLVLLSKK</sequence>
<reference evidence="1 2" key="1">
    <citation type="submission" date="2024-06" db="EMBL/GenBank/DDBJ databases">
        <title>A chromosome level genome sequence of Diviner's sage (Salvia divinorum).</title>
        <authorList>
            <person name="Ford S.A."/>
            <person name="Ro D.-K."/>
            <person name="Ness R.W."/>
            <person name="Phillips M.A."/>
        </authorList>
    </citation>
    <scope>NUCLEOTIDE SEQUENCE [LARGE SCALE GENOMIC DNA]</scope>
    <source>
        <strain evidence="1">SAF-2024a</strain>
        <tissue evidence="1">Leaf</tissue>
    </source>
</reference>
<dbReference type="GO" id="GO:0032259">
    <property type="term" value="P:methylation"/>
    <property type="evidence" value="ECO:0007669"/>
    <property type="project" value="UniProtKB-KW"/>
</dbReference>
<protein>
    <submittedName>
        <fullName evidence="1">rRNA methylase YtqB isoform X1</fullName>
    </submittedName>
</protein>
<evidence type="ECO:0000313" key="1">
    <source>
        <dbReference type="EMBL" id="KAL1559891.1"/>
    </source>
</evidence>
<name>A0ABD1HTT1_SALDI</name>
<dbReference type="PANTHER" id="PTHR35276">
    <property type="entry name" value="S-ADENOSYL-L-METHIONINE-DEPENDENT METHYLTRANSFERASES SUPERFAMILY PROTEIN"/>
    <property type="match status" value="1"/>
</dbReference>
<gene>
    <name evidence="1" type="ORF">AAHA92_10183</name>
</gene>
<organism evidence="1 2">
    <name type="scientific">Salvia divinorum</name>
    <name type="common">Maria pastora</name>
    <name type="synonym">Diviner's sage</name>
    <dbReference type="NCBI Taxonomy" id="28513"/>
    <lineage>
        <taxon>Eukaryota</taxon>
        <taxon>Viridiplantae</taxon>
        <taxon>Streptophyta</taxon>
        <taxon>Embryophyta</taxon>
        <taxon>Tracheophyta</taxon>
        <taxon>Spermatophyta</taxon>
        <taxon>Magnoliopsida</taxon>
        <taxon>eudicotyledons</taxon>
        <taxon>Gunneridae</taxon>
        <taxon>Pentapetalae</taxon>
        <taxon>asterids</taxon>
        <taxon>lamiids</taxon>
        <taxon>Lamiales</taxon>
        <taxon>Lamiaceae</taxon>
        <taxon>Nepetoideae</taxon>
        <taxon>Mentheae</taxon>
        <taxon>Salviinae</taxon>
        <taxon>Salvia</taxon>
        <taxon>Salvia subgen. Calosphace</taxon>
    </lineage>
</organism>
<proteinExistence type="predicted"/>
<dbReference type="EMBL" id="JBEAFC010000004">
    <property type="protein sequence ID" value="KAL1559891.1"/>
    <property type="molecule type" value="Genomic_DNA"/>
</dbReference>
<dbReference type="AlphaFoldDB" id="A0ABD1HTT1"/>
<dbReference type="PANTHER" id="PTHR35276:SF1">
    <property type="entry name" value="TRNA (MNM(5)S(2)U34)-METHYLTRANSFERASE, CHLOROPLASTIC"/>
    <property type="match status" value="1"/>
</dbReference>
<dbReference type="Proteomes" id="UP001567538">
    <property type="component" value="Unassembled WGS sequence"/>
</dbReference>
<dbReference type="InterPro" id="IPR010719">
    <property type="entry name" value="MnmM_MeTrfase"/>
</dbReference>
<dbReference type="SUPFAM" id="SSF53335">
    <property type="entry name" value="S-adenosyl-L-methionine-dependent methyltransferases"/>
    <property type="match status" value="1"/>
</dbReference>
<dbReference type="GO" id="GO:0008168">
    <property type="term" value="F:methyltransferase activity"/>
    <property type="evidence" value="ECO:0007669"/>
    <property type="project" value="UniProtKB-KW"/>
</dbReference>
<evidence type="ECO:0000313" key="2">
    <source>
        <dbReference type="Proteomes" id="UP001567538"/>
    </source>
</evidence>
<keyword evidence="1" id="KW-0489">Methyltransferase</keyword>
<keyword evidence="2" id="KW-1185">Reference proteome</keyword>
<comment type="caution">
    <text evidence="1">The sequence shown here is derived from an EMBL/GenBank/DDBJ whole genome shotgun (WGS) entry which is preliminary data.</text>
</comment>
<dbReference type="InterPro" id="IPR029063">
    <property type="entry name" value="SAM-dependent_MTases_sf"/>
</dbReference>
<accession>A0ABD1HTT1</accession>